<keyword evidence="5" id="KW-0645">Protease</keyword>
<name>A0A4R7KRY7_9CLOT</name>
<keyword evidence="6 10" id="KW-0812">Transmembrane</keyword>
<comment type="caution">
    <text evidence="11">The sequence shown here is derived from an EMBL/GenBank/DDBJ whole genome shotgun (WGS) entry which is preliminary data.</text>
</comment>
<feature type="transmembrane region" description="Helical" evidence="10">
    <location>
        <begin position="97"/>
        <end position="118"/>
    </location>
</feature>
<dbReference type="PANTHER" id="PTHR36844">
    <property type="entry name" value="PROTEASE PRSW"/>
    <property type="match status" value="1"/>
</dbReference>
<dbReference type="PIRSF" id="PIRSF016933">
    <property type="entry name" value="PrsW"/>
    <property type="match status" value="1"/>
</dbReference>
<dbReference type="PANTHER" id="PTHR36844:SF1">
    <property type="entry name" value="PROTEASE PRSW"/>
    <property type="match status" value="1"/>
</dbReference>
<organism evidence="11 12">
    <name type="scientific">Fonticella tunisiensis</name>
    <dbReference type="NCBI Taxonomy" id="1096341"/>
    <lineage>
        <taxon>Bacteria</taxon>
        <taxon>Bacillati</taxon>
        <taxon>Bacillota</taxon>
        <taxon>Clostridia</taxon>
        <taxon>Eubacteriales</taxon>
        <taxon>Clostridiaceae</taxon>
        <taxon>Fonticella</taxon>
    </lineage>
</organism>
<evidence type="ECO:0000256" key="6">
    <source>
        <dbReference type="ARBA" id="ARBA00022692"/>
    </source>
</evidence>
<evidence type="ECO:0000256" key="4">
    <source>
        <dbReference type="ARBA" id="ARBA00022475"/>
    </source>
</evidence>
<keyword evidence="12" id="KW-1185">Reference proteome</keyword>
<feature type="transmembrane region" description="Helical" evidence="10">
    <location>
        <begin position="186"/>
        <end position="203"/>
    </location>
</feature>
<evidence type="ECO:0000313" key="11">
    <source>
        <dbReference type="EMBL" id="TDT61525.1"/>
    </source>
</evidence>
<evidence type="ECO:0000256" key="8">
    <source>
        <dbReference type="ARBA" id="ARBA00022989"/>
    </source>
</evidence>
<dbReference type="AlphaFoldDB" id="A0A4R7KRY7"/>
<feature type="transmembrane region" description="Helical" evidence="10">
    <location>
        <begin position="31"/>
        <end position="50"/>
    </location>
</feature>
<feature type="transmembrane region" description="Helical" evidence="10">
    <location>
        <begin position="124"/>
        <end position="148"/>
    </location>
</feature>
<comment type="subcellular location">
    <subcellularLocation>
        <location evidence="1">Cell membrane</location>
        <topology evidence="1">Multi-pass membrane protein</topology>
    </subcellularLocation>
</comment>
<dbReference type="GO" id="GO:0008233">
    <property type="term" value="F:peptidase activity"/>
    <property type="evidence" value="ECO:0007669"/>
    <property type="project" value="UniProtKB-KW"/>
</dbReference>
<dbReference type="Proteomes" id="UP000295325">
    <property type="component" value="Unassembled WGS sequence"/>
</dbReference>
<keyword evidence="9 10" id="KW-0472">Membrane</keyword>
<evidence type="ECO:0000256" key="10">
    <source>
        <dbReference type="SAM" id="Phobius"/>
    </source>
</evidence>
<gene>
    <name evidence="11" type="ORF">EDD71_1069</name>
</gene>
<dbReference type="InterPro" id="IPR026898">
    <property type="entry name" value="PrsW"/>
</dbReference>
<protein>
    <recommendedName>
        <fullName evidence="3">Protease PrsW</fullName>
    </recommendedName>
</protein>
<evidence type="ECO:0000256" key="7">
    <source>
        <dbReference type="ARBA" id="ARBA00022801"/>
    </source>
</evidence>
<dbReference type="GO" id="GO:0006508">
    <property type="term" value="P:proteolysis"/>
    <property type="evidence" value="ECO:0007669"/>
    <property type="project" value="UniProtKB-KW"/>
</dbReference>
<evidence type="ECO:0000256" key="3">
    <source>
        <dbReference type="ARBA" id="ARBA00018997"/>
    </source>
</evidence>
<keyword evidence="7" id="KW-0378">Hydrolase</keyword>
<sequence length="221" mass="25878">MINMIVVAIAPSLALILYIYQKDRYDREPPLLLFFLFIFGIFIALPVYYVEKFLASLYYNIFYHAYIVAGFTEESFKYAVVRRYAYSNKHYDEKLDGIIYCVFVSLGFATAENVLYVINGDINYLYTGITRALFAVPAHMLFAITMGYYLSIAKFSKRRVVSIGCSVKSLLVPILLHGTYDYILFLRQYGVFPIFILFVVYLWRINLKRLNEYVRESREDA</sequence>
<feature type="transmembrane region" description="Helical" evidence="10">
    <location>
        <begin position="160"/>
        <end position="180"/>
    </location>
</feature>
<dbReference type="EMBL" id="SOAZ01000006">
    <property type="protein sequence ID" value="TDT61525.1"/>
    <property type="molecule type" value="Genomic_DNA"/>
</dbReference>
<accession>A0A4R7KRY7</accession>
<evidence type="ECO:0000256" key="5">
    <source>
        <dbReference type="ARBA" id="ARBA00022670"/>
    </source>
</evidence>
<evidence type="ECO:0000256" key="9">
    <source>
        <dbReference type="ARBA" id="ARBA00023136"/>
    </source>
</evidence>
<evidence type="ECO:0000256" key="1">
    <source>
        <dbReference type="ARBA" id="ARBA00004651"/>
    </source>
</evidence>
<keyword evidence="8 10" id="KW-1133">Transmembrane helix</keyword>
<dbReference type="InterPro" id="IPR023596">
    <property type="entry name" value="Peptidase_PrsW_arch/bac"/>
</dbReference>
<evidence type="ECO:0000313" key="12">
    <source>
        <dbReference type="Proteomes" id="UP000295325"/>
    </source>
</evidence>
<reference evidence="11 12" key="1">
    <citation type="submission" date="2019-03" db="EMBL/GenBank/DDBJ databases">
        <title>Genomic Encyclopedia of Type Strains, Phase IV (KMG-IV): sequencing the most valuable type-strain genomes for metagenomic binning, comparative biology and taxonomic classification.</title>
        <authorList>
            <person name="Goeker M."/>
        </authorList>
    </citation>
    <scope>NUCLEOTIDE SEQUENCE [LARGE SCALE GENOMIC DNA]</scope>
    <source>
        <strain evidence="11 12">DSM 24455</strain>
    </source>
</reference>
<dbReference type="Pfam" id="PF13367">
    <property type="entry name" value="PrsW-protease"/>
    <property type="match status" value="1"/>
</dbReference>
<dbReference type="GO" id="GO:0005886">
    <property type="term" value="C:plasma membrane"/>
    <property type="evidence" value="ECO:0007669"/>
    <property type="project" value="UniProtKB-SubCell"/>
</dbReference>
<keyword evidence="4" id="KW-1003">Cell membrane</keyword>
<comment type="similarity">
    <text evidence="2">Belongs to the protease PrsW family.</text>
</comment>
<proteinExistence type="inferred from homology"/>
<evidence type="ECO:0000256" key="2">
    <source>
        <dbReference type="ARBA" id="ARBA00009165"/>
    </source>
</evidence>